<comment type="caution">
    <text evidence="4">The sequence shown here is derived from an EMBL/GenBank/DDBJ whole genome shotgun (WGS) entry which is preliminary data.</text>
</comment>
<dbReference type="Proteomes" id="UP000289455">
    <property type="component" value="Unassembled WGS sequence"/>
</dbReference>
<evidence type="ECO:0000313" key="5">
    <source>
        <dbReference type="Proteomes" id="UP000289455"/>
    </source>
</evidence>
<dbReference type="Gene3D" id="3.40.50.1390">
    <property type="entry name" value="Resolvase, N-terminal catalytic domain"/>
    <property type="match status" value="1"/>
</dbReference>
<name>A0A4Q1BX83_9BACT</name>
<dbReference type="CDD" id="cd03768">
    <property type="entry name" value="SR_ResInv"/>
    <property type="match status" value="1"/>
</dbReference>
<dbReference type="InterPro" id="IPR050639">
    <property type="entry name" value="SSR_resolvase"/>
</dbReference>
<dbReference type="AlphaFoldDB" id="A0A4Q1BX83"/>
<dbReference type="Pfam" id="PF00239">
    <property type="entry name" value="Resolvase"/>
    <property type="match status" value="1"/>
</dbReference>
<proteinExistence type="predicted"/>
<dbReference type="GO" id="GO:0003677">
    <property type="term" value="F:DNA binding"/>
    <property type="evidence" value="ECO:0007669"/>
    <property type="project" value="UniProtKB-KW"/>
</dbReference>
<dbReference type="InterPro" id="IPR006119">
    <property type="entry name" value="Resolv_N"/>
</dbReference>
<dbReference type="SMART" id="SM00857">
    <property type="entry name" value="Resolvase"/>
    <property type="match status" value="1"/>
</dbReference>
<keyword evidence="5" id="KW-1185">Reference proteome</keyword>
<reference evidence="4 5" key="1">
    <citation type="submission" date="2019-01" db="EMBL/GenBank/DDBJ databases">
        <title>Cytophagaceae bacterium strain CAR-16.</title>
        <authorList>
            <person name="Chen W.-M."/>
        </authorList>
    </citation>
    <scope>NUCLEOTIDE SEQUENCE [LARGE SCALE GENOMIC DNA]</scope>
    <source>
        <strain evidence="4 5">CAR-16</strain>
    </source>
</reference>
<evidence type="ECO:0000259" key="3">
    <source>
        <dbReference type="PROSITE" id="PS51736"/>
    </source>
</evidence>
<dbReference type="EMBL" id="SDHY01000020">
    <property type="protein sequence ID" value="RXK46268.1"/>
    <property type="molecule type" value="Genomic_DNA"/>
</dbReference>
<dbReference type="PANTHER" id="PTHR30461">
    <property type="entry name" value="DNA-INVERTASE FROM LAMBDOID PROPHAGE"/>
    <property type="match status" value="1"/>
</dbReference>
<keyword evidence="1" id="KW-0238">DNA-binding</keyword>
<evidence type="ECO:0000256" key="1">
    <source>
        <dbReference type="ARBA" id="ARBA00023125"/>
    </source>
</evidence>
<protein>
    <submittedName>
        <fullName evidence="4">Recombinase family protein</fullName>
    </submittedName>
</protein>
<dbReference type="InterPro" id="IPR036162">
    <property type="entry name" value="Resolvase-like_N_sf"/>
</dbReference>
<dbReference type="GO" id="GO:0000150">
    <property type="term" value="F:DNA strand exchange activity"/>
    <property type="evidence" value="ECO:0007669"/>
    <property type="project" value="InterPro"/>
</dbReference>
<dbReference type="SUPFAM" id="SSF53041">
    <property type="entry name" value="Resolvase-like"/>
    <property type="match status" value="1"/>
</dbReference>
<evidence type="ECO:0000256" key="2">
    <source>
        <dbReference type="ARBA" id="ARBA00023172"/>
    </source>
</evidence>
<dbReference type="RefSeq" id="WP_129028056.1">
    <property type="nucleotide sequence ID" value="NZ_SDHY01000020.1"/>
</dbReference>
<sequence>MKVFYSRISSNDGSQKHDRQLKDLKGFDYVLTDNFTGNSDLFDRPKGQQIKKLLDEGKLTHLEVHSIDRLGRNLLSVLSCWQALTEAGVTVVCRNPNIRNFDDNGDPDKFSELLLSILGSMYSFERSMIKMRQREGIIAKKLKHPQAYCGRRINTKDTPEHHLKKERSKKILDYLSRGTYSYSEIAKILKVSPVTITKTNRIAKELGML</sequence>
<feature type="domain" description="Resolvase/invertase-type recombinase catalytic" evidence="3">
    <location>
        <begin position="1"/>
        <end position="144"/>
    </location>
</feature>
<gene>
    <name evidence="4" type="ORF">ESB04_12340</name>
</gene>
<keyword evidence="2" id="KW-0233">DNA recombination</keyword>
<dbReference type="OrthoDB" id="9797501at2"/>
<dbReference type="PROSITE" id="PS51736">
    <property type="entry name" value="RECOMBINASES_3"/>
    <property type="match status" value="1"/>
</dbReference>
<dbReference type="PANTHER" id="PTHR30461:SF2">
    <property type="entry name" value="SERINE RECOMBINASE PINE-RELATED"/>
    <property type="match status" value="1"/>
</dbReference>
<organism evidence="4 5">
    <name type="scientific">Aquirufa rosea</name>
    <dbReference type="NCBI Taxonomy" id="2509241"/>
    <lineage>
        <taxon>Bacteria</taxon>
        <taxon>Pseudomonadati</taxon>
        <taxon>Bacteroidota</taxon>
        <taxon>Cytophagia</taxon>
        <taxon>Cytophagales</taxon>
        <taxon>Flectobacillaceae</taxon>
        <taxon>Aquirufa</taxon>
    </lineage>
</organism>
<accession>A0A4Q1BX83</accession>
<evidence type="ECO:0000313" key="4">
    <source>
        <dbReference type="EMBL" id="RXK46268.1"/>
    </source>
</evidence>